<name>A0A4Y2RYF7_ARAVE</name>
<proteinExistence type="predicted"/>
<evidence type="ECO:0008006" key="3">
    <source>
        <dbReference type="Google" id="ProtNLM"/>
    </source>
</evidence>
<comment type="caution">
    <text evidence="1">The sequence shown here is derived from an EMBL/GenBank/DDBJ whole genome shotgun (WGS) entry which is preliminary data.</text>
</comment>
<keyword evidence="2" id="KW-1185">Reference proteome</keyword>
<dbReference type="PANTHER" id="PTHR45786">
    <property type="entry name" value="DNA BINDING PROTEIN-LIKE"/>
    <property type="match status" value="1"/>
</dbReference>
<dbReference type="PANTHER" id="PTHR45786:SF74">
    <property type="entry name" value="ATP-DEPENDENT DNA HELICASE"/>
    <property type="match status" value="1"/>
</dbReference>
<accession>A0A4Y2RYF7</accession>
<evidence type="ECO:0000313" key="2">
    <source>
        <dbReference type="Proteomes" id="UP000499080"/>
    </source>
</evidence>
<dbReference type="AlphaFoldDB" id="A0A4Y2RYF7"/>
<dbReference type="Proteomes" id="UP000499080">
    <property type="component" value="Unassembled WGS sequence"/>
</dbReference>
<dbReference type="EMBL" id="BGPR01019027">
    <property type="protein sequence ID" value="GBN80761.1"/>
    <property type="molecule type" value="Genomic_DNA"/>
</dbReference>
<dbReference type="OrthoDB" id="6435440at2759"/>
<evidence type="ECO:0000313" key="1">
    <source>
        <dbReference type="EMBL" id="GBN80761.1"/>
    </source>
</evidence>
<reference evidence="1 2" key="1">
    <citation type="journal article" date="2019" name="Sci. Rep.">
        <title>Orb-weaving spider Araneus ventricosus genome elucidates the spidroin gene catalogue.</title>
        <authorList>
            <person name="Kono N."/>
            <person name="Nakamura H."/>
            <person name="Ohtoshi R."/>
            <person name="Moran D.A.P."/>
            <person name="Shinohara A."/>
            <person name="Yoshida Y."/>
            <person name="Fujiwara M."/>
            <person name="Mori M."/>
            <person name="Tomita M."/>
            <person name="Arakawa K."/>
        </authorList>
    </citation>
    <scope>NUCLEOTIDE SEQUENCE [LARGE SCALE GENOMIC DNA]</scope>
</reference>
<organism evidence="1 2">
    <name type="scientific">Araneus ventricosus</name>
    <name type="common">Orbweaver spider</name>
    <name type="synonym">Epeira ventricosa</name>
    <dbReference type="NCBI Taxonomy" id="182803"/>
    <lineage>
        <taxon>Eukaryota</taxon>
        <taxon>Metazoa</taxon>
        <taxon>Ecdysozoa</taxon>
        <taxon>Arthropoda</taxon>
        <taxon>Chelicerata</taxon>
        <taxon>Arachnida</taxon>
        <taxon>Araneae</taxon>
        <taxon>Araneomorphae</taxon>
        <taxon>Entelegynae</taxon>
        <taxon>Araneoidea</taxon>
        <taxon>Araneidae</taxon>
        <taxon>Araneus</taxon>
    </lineage>
</organism>
<sequence>MLRLTESSLQTQQILQQKHIRQEHLRAFEDPIQTQQRLQQQHIRQNNLRASAQKNLQTQQRLQQQRIRQEILRTSELPDYPEQRLRVDQSQHVNRRQRSMRQCLCLEAFRYDPTKDYWLHLKAAIGKMNVICVIRDEGSMPTFKMQGQIYHRIGSLFPFQDRSPQFLQIYFFGEENVETKQRSESISGTRTEIVEDIERLLHQHNALVRLFKMAIERMSTDQCKLIIREDKTPVGEHERRCNAPTVNEVEWLRRNRIGGI</sequence>
<protein>
    <recommendedName>
        <fullName evidence="3">Helitron helicase-like domain-containing protein</fullName>
    </recommendedName>
</protein>
<gene>
    <name evidence="1" type="ORF">AVEN_157330_1</name>
</gene>